<evidence type="ECO:0000256" key="1">
    <source>
        <dbReference type="SAM" id="Phobius"/>
    </source>
</evidence>
<evidence type="ECO:0000313" key="2">
    <source>
        <dbReference type="EMBL" id="MBB2967769.1"/>
    </source>
</evidence>
<evidence type="ECO:0000313" key="3">
    <source>
        <dbReference type="Proteomes" id="UP000538196"/>
    </source>
</evidence>
<accession>A0A7W4UWU5</accession>
<dbReference type="EMBL" id="JACHVP010000002">
    <property type="protein sequence ID" value="MBB2967769.1"/>
    <property type="molecule type" value="Genomic_DNA"/>
</dbReference>
<gene>
    <name evidence="2" type="ORF">FHX33_002532</name>
</gene>
<dbReference type="Proteomes" id="UP000538196">
    <property type="component" value="Unassembled WGS sequence"/>
</dbReference>
<comment type="caution">
    <text evidence="2">The sequence shown here is derived from an EMBL/GenBank/DDBJ whole genome shotgun (WGS) entry which is preliminary data.</text>
</comment>
<organism evidence="2 3">
    <name type="scientific">Leifsonia aquatica</name>
    <name type="common">Corynebacterium aquaticum</name>
    <dbReference type="NCBI Taxonomy" id="144185"/>
    <lineage>
        <taxon>Bacteria</taxon>
        <taxon>Bacillati</taxon>
        <taxon>Actinomycetota</taxon>
        <taxon>Actinomycetes</taxon>
        <taxon>Micrococcales</taxon>
        <taxon>Microbacteriaceae</taxon>
        <taxon>Leifsonia</taxon>
    </lineage>
</organism>
<protein>
    <submittedName>
        <fullName evidence="2">Uncharacterized protein</fullName>
    </submittedName>
</protein>
<proteinExistence type="predicted"/>
<name>A0A7W4UWU5_LEIAQ</name>
<reference evidence="2 3" key="1">
    <citation type="submission" date="2020-08" db="EMBL/GenBank/DDBJ databases">
        <title>Sequencing the genomes of 1000 actinobacteria strains.</title>
        <authorList>
            <person name="Klenk H.-P."/>
        </authorList>
    </citation>
    <scope>NUCLEOTIDE SEQUENCE [LARGE SCALE GENOMIC DNA]</scope>
    <source>
        <strain evidence="2 3">DSM 20146</strain>
    </source>
</reference>
<keyword evidence="1" id="KW-0472">Membrane</keyword>
<dbReference type="AlphaFoldDB" id="A0A7W4UWU5"/>
<dbReference type="RefSeq" id="WP_021762574.1">
    <property type="nucleotide sequence ID" value="NZ_JACHVP010000002.1"/>
</dbReference>
<keyword evidence="1" id="KW-1133">Transmembrane helix</keyword>
<keyword evidence="3" id="KW-1185">Reference proteome</keyword>
<feature type="transmembrane region" description="Helical" evidence="1">
    <location>
        <begin position="46"/>
        <end position="67"/>
    </location>
</feature>
<feature type="transmembrane region" description="Helical" evidence="1">
    <location>
        <begin position="21"/>
        <end position="40"/>
    </location>
</feature>
<keyword evidence="1" id="KW-0812">Transmembrane</keyword>
<sequence length="216" mass="23191">MSTDRRAVSATGIPRSGWRREWSLLLILPGAALVATVARGRGPSLPFGWILGVALAAAVIVIVGLGARRLVAHRRLALAAAMVPGAVILEATRSKQSDAILRSLSGGMRPAMWTIVAIDEAGVHWYLEDPVEGSCVFIAAAHVVSLESVATPVRDGRGGRSVPAILIRVDSGESWQIPLVPRSERWYAPYVYAASASDRDELLRTLRRRLAANVTE</sequence>